<evidence type="ECO:0008006" key="3">
    <source>
        <dbReference type="Google" id="ProtNLM"/>
    </source>
</evidence>
<dbReference type="AlphaFoldDB" id="A0A9W9B1Q9"/>
<gene>
    <name evidence="1" type="ORF">C8J55DRAFT_495865</name>
</gene>
<comment type="caution">
    <text evidence="1">The sequence shown here is derived from an EMBL/GenBank/DDBJ whole genome shotgun (WGS) entry which is preliminary data.</text>
</comment>
<accession>A0A9W9B1Q9</accession>
<name>A0A9W9B1Q9_9AGAR</name>
<evidence type="ECO:0000313" key="1">
    <source>
        <dbReference type="EMBL" id="KAJ4496139.1"/>
    </source>
</evidence>
<evidence type="ECO:0000313" key="2">
    <source>
        <dbReference type="Proteomes" id="UP001150238"/>
    </source>
</evidence>
<dbReference type="EMBL" id="JANVFS010000001">
    <property type="protein sequence ID" value="KAJ4496139.1"/>
    <property type="molecule type" value="Genomic_DNA"/>
</dbReference>
<reference evidence="1" key="1">
    <citation type="submission" date="2022-08" db="EMBL/GenBank/DDBJ databases">
        <authorList>
            <consortium name="DOE Joint Genome Institute"/>
            <person name="Min B."/>
            <person name="Riley R."/>
            <person name="Sierra-Patev S."/>
            <person name="Naranjo-Ortiz M."/>
            <person name="Looney B."/>
            <person name="Konkel Z."/>
            <person name="Slot J.C."/>
            <person name="Sakamoto Y."/>
            <person name="Steenwyk J.L."/>
            <person name="Rokas A."/>
            <person name="Carro J."/>
            <person name="Camarero S."/>
            <person name="Ferreira P."/>
            <person name="Molpeceres G."/>
            <person name="Ruiz-Duenas F.J."/>
            <person name="Serrano A."/>
            <person name="Henrissat B."/>
            <person name="Drula E."/>
            <person name="Hughes K.W."/>
            <person name="Mata J.L."/>
            <person name="Ishikawa N.K."/>
            <person name="Vargas-Isla R."/>
            <person name="Ushijima S."/>
            <person name="Smith C.A."/>
            <person name="Ahrendt S."/>
            <person name="Andreopoulos W."/>
            <person name="He G."/>
            <person name="Labutti K."/>
            <person name="Lipzen A."/>
            <person name="Ng V."/>
            <person name="Sandor L."/>
            <person name="Barry K."/>
            <person name="Martinez A.T."/>
            <person name="Xiao Y."/>
            <person name="Gibbons J.G."/>
            <person name="Terashima K."/>
            <person name="Hibbett D.S."/>
            <person name="Grigoriev I.V."/>
        </authorList>
    </citation>
    <scope>NUCLEOTIDE SEQUENCE</scope>
    <source>
        <strain evidence="1">Sp2 HRB7682 ss15</strain>
    </source>
</reference>
<sequence>MSHTTPVSLNSIPQEILSEIALFASTATFLGPPAGLVSLIKTNRWTHSCLSFFSNPYVYAKIYESKFDISPVSRRLGVNSFSTSALALELKRKCILLNRIRDRQGSRVNTSTQDENLQEFLVQIYLMVVENEGYNERQLREYAHIDEWLKEFWLDEHGASGSWQAIQRGLWPDHSEITCLAMWLYWFLLKPEHYKREDPYTRRALSILKVYALGTHWYPLVTPSWTEFRPSSTARGAPLTVYDSKFGLRAPALSVPAILSFISLQSHLHERTDHSMPLVPSQASPPQALLLNTIGNEWECEWGRSTNLGTQKLPADKELLDAFRPGSLDGVWEGIFTYTEFTSYAALLSGAPPHFLQNTLVAQHKQTWKLREHHLLSSSSSDPCPLRSGNETDNIQPVASGNALHAYFPLETQIEETTEGLAITASGSGRQPLLYQRAGSQAKTKSSNEVKPAKDTETRVLDIIITGEGHSSWGEFRLIGRVRPCDGLISLSKDYINGDRGKWLYRGYLVGNHNSNLAGRWRDTLSPPSVPGYEGCFTMTRRR</sequence>
<dbReference type="Proteomes" id="UP001150238">
    <property type="component" value="Unassembled WGS sequence"/>
</dbReference>
<reference evidence="1" key="2">
    <citation type="journal article" date="2023" name="Proc. Natl. Acad. Sci. U.S.A.">
        <title>A global phylogenomic analysis of the shiitake genus Lentinula.</title>
        <authorList>
            <person name="Sierra-Patev S."/>
            <person name="Min B."/>
            <person name="Naranjo-Ortiz M."/>
            <person name="Looney B."/>
            <person name="Konkel Z."/>
            <person name="Slot J.C."/>
            <person name="Sakamoto Y."/>
            <person name="Steenwyk J.L."/>
            <person name="Rokas A."/>
            <person name="Carro J."/>
            <person name="Camarero S."/>
            <person name="Ferreira P."/>
            <person name="Molpeceres G."/>
            <person name="Ruiz-Duenas F.J."/>
            <person name="Serrano A."/>
            <person name="Henrissat B."/>
            <person name="Drula E."/>
            <person name="Hughes K.W."/>
            <person name="Mata J.L."/>
            <person name="Ishikawa N.K."/>
            <person name="Vargas-Isla R."/>
            <person name="Ushijima S."/>
            <person name="Smith C.A."/>
            <person name="Donoghue J."/>
            <person name="Ahrendt S."/>
            <person name="Andreopoulos W."/>
            <person name="He G."/>
            <person name="LaButti K."/>
            <person name="Lipzen A."/>
            <person name="Ng V."/>
            <person name="Riley R."/>
            <person name="Sandor L."/>
            <person name="Barry K."/>
            <person name="Martinez A.T."/>
            <person name="Xiao Y."/>
            <person name="Gibbons J.G."/>
            <person name="Terashima K."/>
            <person name="Grigoriev I.V."/>
            <person name="Hibbett D."/>
        </authorList>
    </citation>
    <scope>NUCLEOTIDE SEQUENCE</scope>
    <source>
        <strain evidence="1">Sp2 HRB7682 ss15</strain>
    </source>
</reference>
<proteinExistence type="predicted"/>
<organism evidence="1 2">
    <name type="scientific">Lentinula lateritia</name>
    <dbReference type="NCBI Taxonomy" id="40482"/>
    <lineage>
        <taxon>Eukaryota</taxon>
        <taxon>Fungi</taxon>
        <taxon>Dikarya</taxon>
        <taxon>Basidiomycota</taxon>
        <taxon>Agaricomycotina</taxon>
        <taxon>Agaricomycetes</taxon>
        <taxon>Agaricomycetidae</taxon>
        <taxon>Agaricales</taxon>
        <taxon>Marasmiineae</taxon>
        <taxon>Omphalotaceae</taxon>
        <taxon>Lentinula</taxon>
    </lineage>
</organism>
<protein>
    <recommendedName>
        <fullName evidence="3">F-box domain-containing protein</fullName>
    </recommendedName>
</protein>